<dbReference type="EMBL" id="JBJJXI010000103">
    <property type="protein sequence ID" value="KAL3392604.1"/>
    <property type="molecule type" value="Genomic_DNA"/>
</dbReference>
<sequence length="287" mass="31729">MFAPFTNSRHRWFAWRQDPHGPSSSLSDRAAIALDKLPGLDLAQYVSGVENAVQGAEWVDELQPSQVCLFLASQALAENQHGQNLDIDGHRLSARPLTKVPLIRVLATNTLPLLSDKKMANILLDRHRVEYTIYFGSEEQWCDGCQRVGHSEWSCDEEQLAKYIDLNQTKTIVVPSTKNDDITTPLPPPPTSTEQSGGVVPPIASTSTSETVKNESDTRLKSRPDQRKASPLNTSEQGNSSGNSSTQMQSSLAKPTITVFGVSRSDCPQQTYTIRAVKLLTKEQQKR</sequence>
<keyword evidence="3" id="KW-1185">Reference proteome</keyword>
<protein>
    <submittedName>
        <fullName evidence="2">Uncharacterized protein</fullName>
    </submittedName>
</protein>
<comment type="caution">
    <text evidence="2">The sequence shown here is derived from an EMBL/GenBank/DDBJ whole genome shotgun (WGS) entry which is preliminary data.</text>
</comment>
<evidence type="ECO:0000256" key="1">
    <source>
        <dbReference type="SAM" id="MobiDB-lite"/>
    </source>
</evidence>
<feature type="compositionally biased region" description="Low complexity" evidence="1">
    <location>
        <begin position="233"/>
        <end position="251"/>
    </location>
</feature>
<organism evidence="2 3">
    <name type="scientific">Trichogramma kaykai</name>
    <dbReference type="NCBI Taxonomy" id="54128"/>
    <lineage>
        <taxon>Eukaryota</taxon>
        <taxon>Metazoa</taxon>
        <taxon>Ecdysozoa</taxon>
        <taxon>Arthropoda</taxon>
        <taxon>Hexapoda</taxon>
        <taxon>Insecta</taxon>
        <taxon>Pterygota</taxon>
        <taxon>Neoptera</taxon>
        <taxon>Endopterygota</taxon>
        <taxon>Hymenoptera</taxon>
        <taxon>Apocrita</taxon>
        <taxon>Proctotrupomorpha</taxon>
        <taxon>Chalcidoidea</taxon>
        <taxon>Trichogrammatidae</taxon>
        <taxon>Trichogramma</taxon>
    </lineage>
</organism>
<evidence type="ECO:0000313" key="2">
    <source>
        <dbReference type="EMBL" id="KAL3392604.1"/>
    </source>
</evidence>
<name>A0ABD2WIR5_9HYME</name>
<dbReference type="Proteomes" id="UP001627154">
    <property type="component" value="Unassembled WGS sequence"/>
</dbReference>
<evidence type="ECO:0000313" key="3">
    <source>
        <dbReference type="Proteomes" id="UP001627154"/>
    </source>
</evidence>
<feature type="compositionally biased region" description="Basic and acidic residues" evidence="1">
    <location>
        <begin position="212"/>
        <end position="228"/>
    </location>
</feature>
<gene>
    <name evidence="2" type="ORF">TKK_012917</name>
</gene>
<reference evidence="2 3" key="1">
    <citation type="journal article" date="2024" name="bioRxiv">
        <title>A reference genome for Trichogramma kaykai: A tiny desert-dwelling parasitoid wasp with competing sex-ratio distorters.</title>
        <authorList>
            <person name="Culotta J."/>
            <person name="Lindsey A.R."/>
        </authorList>
    </citation>
    <scope>NUCLEOTIDE SEQUENCE [LARGE SCALE GENOMIC DNA]</scope>
    <source>
        <strain evidence="2 3">KSX58</strain>
    </source>
</reference>
<accession>A0ABD2WIR5</accession>
<proteinExistence type="predicted"/>
<feature type="region of interest" description="Disordered" evidence="1">
    <location>
        <begin position="175"/>
        <end position="253"/>
    </location>
</feature>
<dbReference type="AlphaFoldDB" id="A0ABD2WIR5"/>